<dbReference type="InterPro" id="IPR016186">
    <property type="entry name" value="C-type_lectin-like/link_sf"/>
</dbReference>
<evidence type="ECO:0000256" key="1">
    <source>
        <dbReference type="SAM" id="SignalP"/>
    </source>
</evidence>
<dbReference type="InterPro" id="IPR016187">
    <property type="entry name" value="CTDL_fold"/>
</dbReference>
<feature type="chain" id="PRO_5043652064" evidence="1">
    <location>
        <begin position="24"/>
        <end position="78"/>
    </location>
</feature>
<organism evidence="2 3">
    <name type="scientific">Elysia marginata</name>
    <dbReference type="NCBI Taxonomy" id="1093978"/>
    <lineage>
        <taxon>Eukaryota</taxon>
        <taxon>Metazoa</taxon>
        <taxon>Spiralia</taxon>
        <taxon>Lophotrochozoa</taxon>
        <taxon>Mollusca</taxon>
        <taxon>Gastropoda</taxon>
        <taxon>Heterobranchia</taxon>
        <taxon>Euthyneura</taxon>
        <taxon>Panpulmonata</taxon>
        <taxon>Sacoglossa</taxon>
        <taxon>Placobranchoidea</taxon>
        <taxon>Plakobranchidae</taxon>
        <taxon>Elysia</taxon>
    </lineage>
</organism>
<accession>A0AAV4HRF4</accession>
<dbReference type="Gene3D" id="3.10.100.10">
    <property type="entry name" value="Mannose-Binding Protein A, subunit A"/>
    <property type="match status" value="1"/>
</dbReference>
<dbReference type="AlphaFoldDB" id="A0AAV4HRF4"/>
<evidence type="ECO:0000313" key="3">
    <source>
        <dbReference type="Proteomes" id="UP000762676"/>
    </source>
</evidence>
<reference evidence="2 3" key="1">
    <citation type="journal article" date="2021" name="Elife">
        <title>Chloroplast acquisition without the gene transfer in kleptoplastic sea slugs, Plakobranchus ocellatus.</title>
        <authorList>
            <person name="Maeda T."/>
            <person name="Takahashi S."/>
            <person name="Yoshida T."/>
            <person name="Shimamura S."/>
            <person name="Takaki Y."/>
            <person name="Nagai Y."/>
            <person name="Toyoda A."/>
            <person name="Suzuki Y."/>
            <person name="Arimoto A."/>
            <person name="Ishii H."/>
            <person name="Satoh N."/>
            <person name="Nishiyama T."/>
            <person name="Hasebe M."/>
            <person name="Maruyama T."/>
            <person name="Minagawa J."/>
            <person name="Obokata J."/>
            <person name="Shigenobu S."/>
        </authorList>
    </citation>
    <scope>NUCLEOTIDE SEQUENCE [LARGE SCALE GENOMIC DNA]</scope>
</reference>
<protein>
    <submittedName>
        <fullName evidence="2">Versican core protein</fullName>
    </submittedName>
</protein>
<dbReference type="EMBL" id="BMAT01002160">
    <property type="protein sequence ID" value="GFS00300.1"/>
    <property type="molecule type" value="Genomic_DNA"/>
</dbReference>
<sequence>MVDLKKTIRCLVGLSVLLTFGEALNVPCDAGWSQSNQSGSCLKVSNDKKTWQGAREACKREGADLVKILSEKMHRVIE</sequence>
<feature type="signal peptide" evidence="1">
    <location>
        <begin position="1"/>
        <end position="23"/>
    </location>
</feature>
<name>A0AAV4HRF4_9GAST</name>
<dbReference type="CDD" id="cd00037">
    <property type="entry name" value="CLECT"/>
    <property type="match status" value="1"/>
</dbReference>
<keyword evidence="3" id="KW-1185">Reference proteome</keyword>
<evidence type="ECO:0000313" key="2">
    <source>
        <dbReference type="EMBL" id="GFS00300.1"/>
    </source>
</evidence>
<keyword evidence="1" id="KW-0732">Signal</keyword>
<feature type="non-terminal residue" evidence="2">
    <location>
        <position position="78"/>
    </location>
</feature>
<dbReference type="Proteomes" id="UP000762676">
    <property type="component" value="Unassembled WGS sequence"/>
</dbReference>
<dbReference type="SUPFAM" id="SSF56436">
    <property type="entry name" value="C-type lectin-like"/>
    <property type="match status" value="1"/>
</dbReference>
<comment type="caution">
    <text evidence="2">The sequence shown here is derived from an EMBL/GenBank/DDBJ whole genome shotgun (WGS) entry which is preliminary data.</text>
</comment>
<gene>
    <name evidence="2" type="ORF">ElyMa_001068100</name>
</gene>
<proteinExistence type="predicted"/>